<evidence type="ECO:0000313" key="2">
    <source>
        <dbReference type="Proteomes" id="UP000475532"/>
    </source>
</evidence>
<dbReference type="CDD" id="cd00761">
    <property type="entry name" value="Glyco_tranf_GTA_type"/>
    <property type="match status" value="1"/>
</dbReference>
<proteinExistence type="predicted"/>
<feature type="non-terminal residue" evidence="1">
    <location>
        <position position="66"/>
    </location>
</feature>
<organism evidence="1 2">
    <name type="scientific">Actinomadura bangladeshensis</name>
    <dbReference type="NCBI Taxonomy" id="453573"/>
    <lineage>
        <taxon>Bacteria</taxon>
        <taxon>Bacillati</taxon>
        <taxon>Actinomycetota</taxon>
        <taxon>Actinomycetes</taxon>
        <taxon>Streptosporangiales</taxon>
        <taxon>Thermomonosporaceae</taxon>
        <taxon>Actinomadura</taxon>
    </lineage>
</organism>
<gene>
    <name evidence="1" type="ORF">G3I70_29070</name>
</gene>
<dbReference type="Proteomes" id="UP000475532">
    <property type="component" value="Unassembled WGS sequence"/>
</dbReference>
<reference evidence="1 2" key="1">
    <citation type="submission" date="2020-01" db="EMBL/GenBank/DDBJ databases">
        <title>Insect and environment-associated Actinomycetes.</title>
        <authorList>
            <person name="Currrie C."/>
            <person name="Chevrette M."/>
            <person name="Carlson C."/>
            <person name="Stubbendieck R."/>
            <person name="Wendt-Pienkowski E."/>
        </authorList>
    </citation>
    <scope>NUCLEOTIDE SEQUENCE [LARGE SCALE GENOMIC DNA]</scope>
    <source>
        <strain evidence="1 2">SID10258</strain>
    </source>
</reference>
<protein>
    <submittedName>
        <fullName evidence="1">Glycosyltransferase family 2 protein</fullName>
    </submittedName>
</protein>
<dbReference type="EMBL" id="JAAGLI010000778">
    <property type="protein sequence ID" value="NEA26518.1"/>
    <property type="molecule type" value="Genomic_DNA"/>
</dbReference>
<evidence type="ECO:0000313" key="1">
    <source>
        <dbReference type="EMBL" id="NEA26518.1"/>
    </source>
</evidence>
<keyword evidence="1" id="KW-0808">Transferase</keyword>
<sequence>MSCTVVVPTIGRESLRVTLHALLAALEGGPGPGPHEIIVVDDRPAPGAPLPLPPSAGPRIRVIRSG</sequence>
<dbReference type="GO" id="GO:0016740">
    <property type="term" value="F:transferase activity"/>
    <property type="evidence" value="ECO:0007669"/>
    <property type="project" value="UniProtKB-KW"/>
</dbReference>
<name>A0A6L9QN28_9ACTN</name>
<accession>A0A6L9QN28</accession>
<dbReference type="AlphaFoldDB" id="A0A6L9QN28"/>
<comment type="caution">
    <text evidence="1">The sequence shown here is derived from an EMBL/GenBank/DDBJ whole genome shotgun (WGS) entry which is preliminary data.</text>
</comment>
<dbReference type="RefSeq" id="WP_163060604.1">
    <property type="nucleotide sequence ID" value="NZ_JAAGLI010000778.1"/>
</dbReference>